<accession>A0A4R0RQB1</accession>
<protein>
    <submittedName>
        <fullName evidence="2">Uncharacterized protein</fullName>
    </submittedName>
</protein>
<keyword evidence="3" id="KW-1185">Reference proteome</keyword>
<name>A0A4R0RQB1_9APHY</name>
<dbReference type="EMBL" id="RWJN01000043">
    <property type="protein sequence ID" value="TCD69373.1"/>
    <property type="molecule type" value="Genomic_DNA"/>
</dbReference>
<feature type="region of interest" description="Disordered" evidence="1">
    <location>
        <begin position="222"/>
        <end position="267"/>
    </location>
</feature>
<feature type="compositionally biased region" description="Low complexity" evidence="1">
    <location>
        <begin position="52"/>
        <end position="74"/>
    </location>
</feature>
<comment type="caution">
    <text evidence="2">The sequence shown here is derived from an EMBL/GenBank/DDBJ whole genome shotgun (WGS) entry which is preliminary data.</text>
</comment>
<organism evidence="2 3">
    <name type="scientific">Steccherinum ochraceum</name>
    <dbReference type="NCBI Taxonomy" id="92696"/>
    <lineage>
        <taxon>Eukaryota</taxon>
        <taxon>Fungi</taxon>
        <taxon>Dikarya</taxon>
        <taxon>Basidiomycota</taxon>
        <taxon>Agaricomycotina</taxon>
        <taxon>Agaricomycetes</taxon>
        <taxon>Polyporales</taxon>
        <taxon>Steccherinaceae</taxon>
        <taxon>Steccherinum</taxon>
    </lineage>
</organism>
<evidence type="ECO:0000313" key="2">
    <source>
        <dbReference type="EMBL" id="TCD69373.1"/>
    </source>
</evidence>
<evidence type="ECO:0000256" key="1">
    <source>
        <dbReference type="SAM" id="MobiDB-lite"/>
    </source>
</evidence>
<dbReference type="Proteomes" id="UP000292702">
    <property type="component" value="Unassembled WGS sequence"/>
</dbReference>
<gene>
    <name evidence="2" type="ORF">EIP91_007929</name>
</gene>
<feature type="region of interest" description="Disordered" evidence="1">
    <location>
        <begin position="1"/>
        <end position="33"/>
    </location>
</feature>
<sequence length="440" mass="47104">MPPTTSTNPPKKRRSPTCNNGCMLDGKPAPKNATYCKCYGRARKQRKVSDEAPPTSAASSPASTPAASSPAYSSPTFYPPATPAMNDYSQFTTSAAPTPAATPLAGFEDLYIQSLVAGLSTGVSTVFSPPSSIPLSTPAHTSLSEQDPWSFLSSSDTIPFIPDDLDAWLNLSPGPDVTMTHAEQTGFSQAPLSPHVATPLTSTSTSASMDINVFFEPDHAWSPSSAVSGSEGFDNDKGVDEDEQMVDEEEEEDEEDFEDVPPDVPPEVEVELPKKKMSKMQAAHERRLLKALRPTKARAAKKFCVRSQQVLHSLELLNAACRSYVVVFMARIVSSKGRVKCHVSPLLRAAFQSQGLSILDILDQIKDVAEKHAKSVKGISGTDAREMQRLVDENAALQKELLAQRVEVAQAWAAATAAQASFPAGTSANVPVPTNLQSAT</sequence>
<evidence type="ECO:0000313" key="3">
    <source>
        <dbReference type="Proteomes" id="UP000292702"/>
    </source>
</evidence>
<feature type="region of interest" description="Disordered" evidence="1">
    <location>
        <begin position="45"/>
        <end position="74"/>
    </location>
</feature>
<proteinExistence type="predicted"/>
<reference evidence="2 3" key="1">
    <citation type="submission" date="2018-11" db="EMBL/GenBank/DDBJ databases">
        <title>Genome assembly of Steccherinum ochraceum LE-BIN_3174, the white-rot fungus of the Steccherinaceae family (The Residual Polyporoid clade, Polyporales, Basidiomycota).</title>
        <authorList>
            <person name="Fedorova T.V."/>
            <person name="Glazunova O.A."/>
            <person name="Landesman E.O."/>
            <person name="Moiseenko K.V."/>
            <person name="Psurtseva N.V."/>
            <person name="Savinova O.S."/>
            <person name="Shakhova N.V."/>
            <person name="Tyazhelova T.V."/>
            <person name="Vasina D.V."/>
        </authorList>
    </citation>
    <scope>NUCLEOTIDE SEQUENCE [LARGE SCALE GENOMIC DNA]</scope>
    <source>
        <strain evidence="2 3">LE-BIN_3174</strain>
    </source>
</reference>
<dbReference type="AlphaFoldDB" id="A0A4R0RQB1"/>
<feature type="compositionally biased region" description="Acidic residues" evidence="1">
    <location>
        <begin position="239"/>
        <end position="267"/>
    </location>
</feature>